<sequence length="74" mass="8532">MCMDDGQITFICLPLAMRIRLHVNPDVTNLGMVYQVYHVIETYNSNVTSGFHNIEQMIAQKIFYTVKSYSSKLV</sequence>
<evidence type="ECO:0000313" key="1">
    <source>
        <dbReference type="EMBL" id="KOX72768.1"/>
    </source>
</evidence>
<dbReference type="EMBL" id="KQ435812">
    <property type="protein sequence ID" value="KOX72768.1"/>
    <property type="molecule type" value="Genomic_DNA"/>
</dbReference>
<keyword evidence="2" id="KW-1185">Reference proteome</keyword>
<accession>A0A0N0BF30</accession>
<reference evidence="1 2" key="1">
    <citation type="submission" date="2015-07" db="EMBL/GenBank/DDBJ databases">
        <title>The genome of Melipona quadrifasciata.</title>
        <authorList>
            <person name="Pan H."/>
            <person name="Kapheim K."/>
        </authorList>
    </citation>
    <scope>NUCLEOTIDE SEQUENCE [LARGE SCALE GENOMIC DNA]</scope>
    <source>
        <strain evidence="1">0111107301</strain>
        <tissue evidence="1">Whole body</tissue>
    </source>
</reference>
<organism evidence="1 2">
    <name type="scientific">Melipona quadrifasciata</name>
    <dbReference type="NCBI Taxonomy" id="166423"/>
    <lineage>
        <taxon>Eukaryota</taxon>
        <taxon>Metazoa</taxon>
        <taxon>Ecdysozoa</taxon>
        <taxon>Arthropoda</taxon>
        <taxon>Hexapoda</taxon>
        <taxon>Insecta</taxon>
        <taxon>Pterygota</taxon>
        <taxon>Neoptera</taxon>
        <taxon>Endopterygota</taxon>
        <taxon>Hymenoptera</taxon>
        <taxon>Apocrita</taxon>
        <taxon>Aculeata</taxon>
        <taxon>Apoidea</taxon>
        <taxon>Anthophila</taxon>
        <taxon>Apidae</taxon>
        <taxon>Melipona</taxon>
    </lineage>
</organism>
<dbReference type="AlphaFoldDB" id="A0A0N0BF30"/>
<dbReference type="Proteomes" id="UP000053105">
    <property type="component" value="Unassembled WGS sequence"/>
</dbReference>
<proteinExistence type="predicted"/>
<gene>
    <name evidence="1" type="ORF">WN51_00708</name>
</gene>
<protein>
    <submittedName>
        <fullName evidence="1">Uncharacterized protein</fullName>
    </submittedName>
</protein>
<evidence type="ECO:0000313" key="2">
    <source>
        <dbReference type="Proteomes" id="UP000053105"/>
    </source>
</evidence>
<name>A0A0N0BF30_9HYME</name>